<evidence type="ECO:0000313" key="1">
    <source>
        <dbReference type="EMBL" id="MFC5771159.1"/>
    </source>
</evidence>
<evidence type="ECO:0000313" key="2">
    <source>
        <dbReference type="Proteomes" id="UP001595974"/>
    </source>
</evidence>
<sequence>MTSSESLIKLGYRLGRSGTHAARTMMFDELMLLFEHTTSETTRDGYRDEVVGLNVLGKPTQKSRLLTFGHLVELYGLDPAIPVFRIFRKLWALDEAARPLLALTLAMVRDPVLRLSEAFVLAKGEGDAVQREEVEELIAANEPDRFSPASLKSIAQNINGSWTQAGFMVGRRRKVRAAPKVTPSNITYALFLGHLEGLSGQRLFSSHWMTLLCSSPDELEALANSASHRGQIVFLNAGGVKEVRFPGFLTPDEEQWLHE</sequence>
<name>A0ABW1AVI2_9RHOO</name>
<dbReference type="EMBL" id="JBHSOG010000082">
    <property type="protein sequence ID" value="MFC5771159.1"/>
    <property type="molecule type" value="Genomic_DNA"/>
</dbReference>
<dbReference type="Proteomes" id="UP001595974">
    <property type="component" value="Unassembled WGS sequence"/>
</dbReference>
<organism evidence="1 2">
    <name type="scientific">Thauera sinica</name>
    <dbReference type="NCBI Taxonomy" id="2665146"/>
    <lineage>
        <taxon>Bacteria</taxon>
        <taxon>Pseudomonadati</taxon>
        <taxon>Pseudomonadota</taxon>
        <taxon>Betaproteobacteria</taxon>
        <taxon>Rhodocyclales</taxon>
        <taxon>Zoogloeaceae</taxon>
        <taxon>Thauera</taxon>
    </lineage>
</organism>
<gene>
    <name evidence="1" type="ORF">ACFPTN_17405</name>
</gene>
<dbReference type="RefSeq" id="WP_198363115.1">
    <property type="nucleotide sequence ID" value="NZ_JBHSOG010000082.1"/>
</dbReference>
<protein>
    <submittedName>
        <fullName evidence="1">Uncharacterized protein</fullName>
    </submittedName>
</protein>
<comment type="caution">
    <text evidence="1">The sequence shown here is derived from an EMBL/GenBank/DDBJ whole genome shotgun (WGS) entry which is preliminary data.</text>
</comment>
<reference evidence="2" key="1">
    <citation type="journal article" date="2019" name="Int. J. Syst. Evol. Microbiol.">
        <title>The Global Catalogue of Microorganisms (GCM) 10K type strain sequencing project: providing services to taxonomists for standard genome sequencing and annotation.</title>
        <authorList>
            <consortium name="The Broad Institute Genomics Platform"/>
            <consortium name="The Broad Institute Genome Sequencing Center for Infectious Disease"/>
            <person name="Wu L."/>
            <person name="Ma J."/>
        </authorList>
    </citation>
    <scope>NUCLEOTIDE SEQUENCE [LARGE SCALE GENOMIC DNA]</scope>
    <source>
        <strain evidence="2">SHR3</strain>
    </source>
</reference>
<proteinExistence type="predicted"/>
<keyword evidence="2" id="KW-1185">Reference proteome</keyword>
<accession>A0ABW1AVI2</accession>